<feature type="transmembrane region" description="Helical" evidence="1">
    <location>
        <begin position="21"/>
        <end position="43"/>
    </location>
</feature>
<dbReference type="RefSeq" id="WP_091310444.1">
    <property type="nucleotide sequence ID" value="NZ_CBCSJU010000002.1"/>
</dbReference>
<dbReference type="Proteomes" id="UP000199702">
    <property type="component" value="Unassembled WGS sequence"/>
</dbReference>
<feature type="transmembrane region" description="Helical" evidence="1">
    <location>
        <begin position="58"/>
        <end position="78"/>
    </location>
</feature>
<dbReference type="AlphaFoldDB" id="A0A1H6SWX6"/>
<dbReference type="EMBL" id="FNYA01000002">
    <property type="protein sequence ID" value="SEI69267.1"/>
    <property type="molecule type" value="Genomic_DNA"/>
</dbReference>
<keyword evidence="1" id="KW-1133">Transmembrane helix</keyword>
<reference evidence="3" key="1">
    <citation type="submission" date="2016-10" db="EMBL/GenBank/DDBJ databases">
        <authorList>
            <person name="Varghese N."/>
            <person name="Submissions S."/>
        </authorList>
    </citation>
    <scope>NUCLEOTIDE SEQUENCE [LARGE SCALE GENOMIC DNA]</scope>
    <source>
        <strain evidence="3">DSM 17934</strain>
    </source>
</reference>
<gene>
    <name evidence="2" type="ORF">SAMN05660918_1434</name>
</gene>
<evidence type="ECO:0000313" key="3">
    <source>
        <dbReference type="Proteomes" id="UP000199702"/>
    </source>
</evidence>
<organism evidence="2 3">
    <name type="scientific">Flavobacterium terrigena</name>
    <dbReference type="NCBI Taxonomy" id="402734"/>
    <lineage>
        <taxon>Bacteria</taxon>
        <taxon>Pseudomonadati</taxon>
        <taxon>Bacteroidota</taxon>
        <taxon>Flavobacteriia</taxon>
        <taxon>Flavobacteriales</taxon>
        <taxon>Flavobacteriaceae</taxon>
        <taxon>Flavobacterium</taxon>
    </lineage>
</organism>
<evidence type="ECO:0000256" key="1">
    <source>
        <dbReference type="SAM" id="Phobius"/>
    </source>
</evidence>
<evidence type="ECO:0000313" key="2">
    <source>
        <dbReference type="EMBL" id="SEI69267.1"/>
    </source>
</evidence>
<dbReference type="OrthoDB" id="1365598at2"/>
<accession>A0A1H6SWX6</accession>
<dbReference type="STRING" id="402734.SAMN05660918_1434"/>
<keyword evidence="1" id="KW-0472">Membrane</keyword>
<protein>
    <submittedName>
        <fullName evidence="2">Uncharacterized protein</fullName>
    </submittedName>
</protein>
<keyword evidence="1" id="KW-0812">Transmembrane</keyword>
<keyword evidence="3" id="KW-1185">Reference proteome</keyword>
<proteinExistence type="predicted"/>
<sequence>MNKTKTEIVELYNDKLNYFEIFFSSLFYTISLVALLSYFYLLFDSGFSYEMFKASPSFLSLAFIFLNPAIIISEVNIIRVNISENKIYHTIKIFLYEKNKIIEAEFFDYIAINKSNFGYKVTLWYEGNRRMELVAFYKKEKVYNYAKAVAKGLNTDLLDKIDDNNPIWTANQDL</sequence>
<name>A0A1H6SWX6_9FLAO</name>